<dbReference type="AlphaFoldDB" id="A0A1F8EVW4"/>
<evidence type="ECO:0000313" key="3">
    <source>
        <dbReference type="Proteomes" id="UP000177507"/>
    </source>
</evidence>
<feature type="chain" id="PRO_5009535361" evidence="1">
    <location>
        <begin position="21"/>
        <end position="161"/>
    </location>
</feature>
<dbReference type="EMBL" id="MGJI01000024">
    <property type="protein sequence ID" value="OGN04199.1"/>
    <property type="molecule type" value="Genomic_DNA"/>
</dbReference>
<proteinExistence type="predicted"/>
<evidence type="ECO:0000313" key="2">
    <source>
        <dbReference type="EMBL" id="OGN04199.1"/>
    </source>
</evidence>
<gene>
    <name evidence="2" type="ORF">A2831_01720</name>
</gene>
<dbReference type="STRING" id="1802668.A2831_01720"/>
<protein>
    <submittedName>
        <fullName evidence="2">Uncharacterized protein</fullName>
    </submittedName>
</protein>
<sequence>MRSFKIKVCLIFMTFFVFMAAGVAYGKDPERPFYESFDHVKKAYCGEVASLPGVKVLCDAYSNEELLLQCGELRDSGEFHTVLTYKKYDADQPWLIINFISSDDASGGRRKVIVFQRKRSFLFFKKGLSPVFQKEFIGRQDAEQFTKFMRDKYGIYFLLSR</sequence>
<name>A0A1F8EVW4_9BACT</name>
<evidence type="ECO:0000256" key="1">
    <source>
        <dbReference type="SAM" id="SignalP"/>
    </source>
</evidence>
<dbReference type="Proteomes" id="UP000177507">
    <property type="component" value="Unassembled WGS sequence"/>
</dbReference>
<accession>A0A1F8EVW4</accession>
<reference evidence="2 3" key="1">
    <citation type="journal article" date="2016" name="Nat. Commun.">
        <title>Thousands of microbial genomes shed light on interconnected biogeochemical processes in an aquifer system.</title>
        <authorList>
            <person name="Anantharaman K."/>
            <person name="Brown C.T."/>
            <person name="Hug L.A."/>
            <person name="Sharon I."/>
            <person name="Castelle C.J."/>
            <person name="Probst A.J."/>
            <person name="Thomas B.C."/>
            <person name="Singh A."/>
            <person name="Wilkins M.J."/>
            <person name="Karaoz U."/>
            <person name="Brodie E.L."/>
            <person name="Williams K.H."/>
            <person name="Hubbard S.S."/>
            <person name="Banfield J.F."/>
        </authorList>
    </citation>
    <scope>NUCLEOTIDE SEQUENCE [LARGE SCALE GENOMIC DNA]</scope>
</reference>
<comment type="caution">
    <text evidence="2">The sequence shown here is derived from an EMBL/GenBank/DDBJ whole genome shotgun (WGS) entry which is preliminary data.</text>
</comment>
<organism evidence="2 3">
    <name type="scientific">Candidatus Yanofskybacteria bacterium RIFCSPHIGHO2_01_FULL_44_17</name>
    <dbReference type="NCBI Taxonomy" id="1802668"/>
    <lineage>
        <taxon>Bacteria</taxon>
        <taxon>Candidatus Yanofskyibacteriota</taxon>
    </lineage>
</organism>
<keyword evidence="1" id="KW-0732">Signal</keyword>
<feature type="signal peptide" evidence="1">
    <location>
        <begin position="1"/>
        <end position="20"/>
    </location>
</feature>